<accession>A0A9X2K1E5</accession>
<proteinExistence type="predicted"/>
<dbReference type="Proteomes" id="UP001139648">
    <property type="component" value="Unassembled WGS sequence"/>
</dbReference>
<comment type="caution">
    <text evidence="1">The sequence shown here is derived from an EMBL/GenBank/DDBJ whole genome shotgun (WGS) entry which is preliminary data.</text>
</comment>
<organism evidence="1 2">
    <name type="scientific">Nonomuraea thailandensis</name>
    <dbReference type="NCBI Taxonomy" id="1188745"/>
    <lineage>
        <taxon>Bacteria</taxon>
        <taxon>Bacillati</taxon>
        <taxon>Actinomycetota</taxon>
        <taxon>Actinomycetes</taxon>
        <taxon>Streptosporangiales</taxon>
        <taxon>Streptosporangiaceae</taxon>
        <taxon>Nonomuraea</taxon>
    </lineage>
</organism>
<dbReference type="RefSeq" id="WP_253744337.1">
    <property type="nucleotide sequence ID" value="NZ_BAABKA010000015.1"/>
</dbReference>
<dbReference type="AlphaFoldDB" id="A0A9X2K1E5"/>
<reference evidence="1" key="1">
    <citation type="submission" date="2022-06" db="EMBL/GenBank/DDBJ databases">
        <title>Sequencing the genomes of 1000 actinobacteria strains.</title>
        <authorList>
            <person name="Klenk H.-P."/>
        </authorList>
    </citation>
    <scope>NUCLEOTIDE SEQUENCE</scope>
    <source>
        <strain evidence="1">DSM 46694</strain>
    </source>
</reference>
<protein>
    <submittedName>
        <fullName evidence="1">Uncharacterized protein</fullName>
    </submittedName>
</protein>
<name>A0A9X2K1E5_9ACTN</name>
<keyword evidence="2" id="KW-1185">Reference proteome</keyword>
<gene>
    <name evidence="1" type="ORF">HD597_004222</name>
</gene>
<evidence type="ECO:0000313" key="1">
    <source>
        <dbReference type="EMBL" id="MCP2357202.1"/>
    </source>
</evidence>
<dbReference type="EMBL" id="JAMZEB010000002">
    <property type="protein sequence ID" value="MCP2357202.1"/>
    <property type="molecule type" value="Genomic_DNA"/>
</dbReference>
<sequence length="220" mass="23835">MPKGIAPISFTTPSPRGYLYAGASVDPPGRAPFVRGSARRQQVLAQWRALARELTELDEVAAATVYESVLIPPIEGGPRHDVLMLVQTTSPDGLAAVPVEKLRADLVMPARNIRRVGDTDATTRGTFLFNHFTAPDPEAGVAAWDELAAWYTAKTIVDNSTLLRPAGQGAPYAFVNYVRLPGSAPAFLLNQMLRPSFHRFVRSTLKANGMVAMPILCRPA</sequence>
<evidence type="ECO:0000313" key="2">
    <source>
        <dbReference type="Proteomes" id="UP001139648"/>
    </source>
</evidence>